<protein>
    <recommendedName>
        <fullName evidence="2">Erythromycin biosynthesis sensory transduction protein eryC1</fullName>
    </recommendedName>
</protein>
<dbReference type="SUPFAM" id="SSF53383">
    <property type="entry name" value="PLP-dependent transferases"/>
    <property type="match status" value="1"/>
</dbReference>
<evidence type="ECO:0000313" key="1">
    <source>
        <dbReference type="EMBL" id="KKL05523.1"/>
    </source>
</evidence>
<proteinExistence type="predicted"/>
<name>A0A0F9D0B8_9ZZZZ</name>
<comment type="caution">
    <text evidence="1">The sequence shown here is derived from an EMBL/GenBank/DDBJ whole genome shotgun (WGS) entry which is preliminary data.</text>
</comment>
<feature type="non-terminal residue" evidence="1">
    <location>
        <position position="61"/>
    </location>
</feature>
<dbReference type="AlphaFoldDB" id="A0A0F9D0B8"/>
<accession>A0A0F9D0B8</accession>
<dbReference type="EMBL" id="LAZR01044078">
    <property type="protein sequence ID" value="KKL05523.1"/>
    <property type="molecule type" value="Genomic_DNA"/>
</dbReference>
<dbReference type="Pfam" id="PF01041">
    <property type="entry name" value="DegT_DnrJ_EryC1"/>
    <property type="match status" value="1"/>
</dbReference>
<reference evidence="1" key="1">
    <citation type="journal article" date="2015" name="Nature">
        <title>Complex archaea that bridge the gap between prokaryotes and eukaryotes.</title>
        <authorList>
            <person name="Spang A."/>
            <person name="Saw J.H."/>
            <person name="Jorgensen S.L."/>
            <person name="Zaremba-Niedzwiedzka K."/>
            <person name="Martijn J."/>
            <person name="Lind A.E."/>
            <person name="van Eijk R."/>
            <person name="Schleper C."/>
            <person name="Guy L."/>
            <person name="Ettema T.J."/>
        </authorList>
    </citation>
    <scope>NUCLEOTIDE SEQUENCE</scope>
</reference>
<dbReference type="Gene3D" id="3.40.640.10">
    <property type="entry name" value="Type I PLP-dependent aspartate aminotransferase-like (Major domain)"/>
    <property type="match status" value="1"/>
</dbReference>
<organism evidence="1">
    <name type="scientific">marine sediment metagenome</name>
    <dbReference type="NCBI Taxonomy" id="412755"/>
    <lineage>
        <taxon>unclassified sequences</taxon>
        <taxon>metagenomes</taxon>
        <taxon>ecological metagenomes</taxon>
    </lineage>
</organism>
<dbReference type="InterPro" id="IPR015424">
    <property type="entry name" value="PyrdxlP-dep_Trfase"/>
</dbReference>
<dbReference type="InterPro" id="IPR015421">
    <property type="entry name" value="PyrdxlP-dep_Trfase_major"/>
</dbReference>
<dbReference type="InterPro" id="IPR000653">
    <property type="entry name" value="DegT/StrS_aminotransferase"/>
</dbReference>
<sequence length="61" mass="6594">MKVPFLDLKSQYASIRDEIASGLQEVLDNTAFAGGQFVEKFENDFASFCQCELAIGVGSGT</sequence>
<gene>
    <name evidence="1" type="ORF">LCGC14_2605160</name>
</gene>
<evidence type="ECO:0008006" key="2">
    <source>
        <dbReference type="Google" id="ProtNLM"/>
    </source>
</evidence>